<keyword evidence="5" id="KW-1185">Reference proteome</keyword>
<feature type="transmembrane region" description="Helical" evidence="1">
    <location>
        <begin position="49"/>
        <end position="67"/>
    </location>
</feature>
<protein>
    <submittedName>
        <fullName evidence="2">Uncharacterized protein</fullName>
    </submittedName>
</protein>
<reference evidence="3 5" key="2">
    <citation type="submission" date="2022-02" db="EMBL/GenBank/DDBJ databases">
        <title>Uncovering new skin microbiome diversity through culturing and metagenomics.</title>
        <authorList>
            <person name="Conlan S."/>
            <person name="Deming C."/>
            <person name="Nisc Comparative Sequencing Program N."/>
            <person name="Segre J.A."/>
        </authorList>
    </citation>
    <scope>NUCLEOTIDE SEQUENCE [LARGE SCALE GENOMIC DNA]</scope>
    <source>
        <strain evidence="3 5">ACRQV</strain>
    </source>
</reference>
<reference evidence="2 4" key="1">
    <citation type="journal article" date="2015" name="Genome Announc.">
        <title>Complete Genome Sequence and Annotation of Corynebacterium singulare DSM 44357, Isolated from a Human Semen Specimen.</title>
        <authorList>
            <person name="Merten M."/>
            <person name="Brinkrolf K."/>
            <person name="Albersmeier A."/>
            <person name="Kutter Y."/>
            <person name="Ruckert C."/>
            <person name="Tauch A."/>
        </authorList>
    </citation>
    <scope>NUCLEOTIDE SEQUENCE [LARGE SCALE GENOMIC DNA]</scope>
    <source>
        <strain evidence="2">IBS B52218</strain>
    </source>
</reference>
<evidence type="ECO:0000313" key="5">
    <source>
        <dbReference type="Proteomes" id="UP001521911"/>
    </source>
</evidence>
<dbReference type="EMBL" id="JAKRDF010000007">
    <property type="protein sequence ID" value="MCG7276283.1"/>
    <property type="molecule type" value="Genomic_DNA"/>
</dbReference>
<dbReference type="EMBL" id="CP010827">
    <property type="protein sequence ID" value="AJI77864.1"/>
    <property type="molecule type" value="Genomic_DNA"/>
</dbReference>
<proteinExistence type="predicted"/>
<evidence type="ECO:0000313" key="2">
    <source>
        <dbReference type="EMBL" id="AJI77864.1"/>
    </source>
</evidence>
<gene>
    <name evidence="2" type="ORF">CSING_01520</name>
    <name evidence="3" type="ORF">MHK08_07350</name>
</gene>
<dbReference type="HOGENOM" id="CLU_157817_0_0_11"/>
<feature type="transmembrane region" description="Helical" evidence="1">
    <location>
        <begin position="87"/>
        <end position="107"/>
    </location>
</feature>
<evidence type="ECO:0000313" key="4">
    <source>
        <dbReference type="Proteomes" id="UP000031890"/>
    </source>
</evidence>
<accession>A0A0B6EY16</accession>
<dbReference type="Proteomes" id="UP001521911">
    <property type="component" value="Unassembled WGS sequence"/>
</dbReference>
<organism evidence="2 4">
    <name type="scientific">Corynebacterium singulare</name>
    <dbReference type="NCBI Taxonomy" id="161899"/>
    <lineage>
        <taxon>Bacteria</taxon>
        <taxon>Bacillati</taxon>
        <taxon>Actinomycetota</taxon>
        <taxon>Actinomycetes</taxon>
        <taxon>Mycobacteriales</taxon>
        <taxon>Corynebacteriaceae</taxon>
        <taxon>Corynebacterium</taxon>
    </lineage>
</organism>
<sequence length="123" mass="13513">MSDLNPAVADHHSETYPEFSGKIQDSYIEGYDPVSYSAPHSSLLRASTWIGMGLILSLLPAAGILIWGLGTWQFPQGVAGADYQPNIIVGAISLVVIAVLAFGTIHFGRRYYRQYRKETGRIN</sequence>
<keyword evidence="1" id="KW-1133">Transmembrane helix</keyword>
<keyword evidence="1" id="KW-0472">Membrane</keyword>
<dbReference type="RefSeq" id="WP_042529067.1">
    <property type="nucleotide sequence ID" value="NZ_CP010827.1"/>
</dbReference>
<keyword evidence="1" id="KW-0812">Transmembrane</keyword>
<dbReference type="STRING" id="161899.CSING_01520"/>
<name>A0A0B6EY16_9CORY</name>
<dbReference type="Proteomes" id="UP000031890">
    <property type="component" value="Chromosome"/>
</dbReference>
<dbReference type="OrthoDB" id="4422894at2"/>
<dbReference type="AlphaFoldDB" id="A0A0B6EY16"/>
<evidence type="ECO:0000313" key="3">
    <source>
        <dbReference type="EMBL" id="MCG7276283.1"/>
    </source>
</evidence>
<evidence type="ECO:0000256" key="1">
    <source>
        <dbReference type="SAM" id="Phobius"/>
    </source>
</evidence>
<dbReference type="KEGG" id="csx:CSING_01520"/>